<dbReference type="InterPro" id="IPR011990">
    <property type="entry name" value="TPR-like_helical_dom_sf"/>
</dbReference>
<dbReference type="EMBL" id="FWYF01000005">
    <property type="protein sequence ID" value="SMD38692.1"/>
    <property type="molecule type" value="Genomic_DNA"/>
</dbReference>
<dbReference type="PANTHER" id="PTHR47756:SF2">
    <property type="entry name" value="BLL6612 PROTEIN"/>
    <property type="match status" value="1"/>
</dbReference>
<dbReference type="SUPFAM" id="SSF88946">
    <property type="entry name" value="Sigma2 domain of RNA polymerase sigma factors"/>
    <property type="match status" value="1"/>
</dbReference>
<protein>
    <submittedName>
        <fullName evidence="3">RNA polymerase sigma-70 factor, ECF subfamily</fullName>
    </submittedName>
</protein>
<dbReference type="Proteomes" id="UP000192472">
    <property type="component" value="Unassembled WGS sequence"/>
</dbReference>
<feature type="domain" description="DUF6596" evidence="2">
    <location>
        <begin position="186"/>
        <end position="287"/>
    </location>
</feature>
<dbReference type="InterPro" id="IPR046531">
    <property type="entry name" value="DUF6596"/>
</dbReference>
<dbReference type="NCBIfam" id="TIGR02937">
    <property type="entry name" value="sigma70-ECF"/>
    <property type="match status" value="1"/>
</dbReference>
<evidence type="ECO:0000259" key="1">
    <source>
        <dbReference type="Pfam" id="PF04542"/>
    </source>
</evidence>
<evidence type="ECO:0000313" key="4">
    <source>
        <dbReference type="Proteomes" id="UP000192472"/>
    </source>
</evidence>
<sequence>MSGKGNTQQIVDHLFRNEYGKIVSLLVSKYGANHLTLTEDVVQEAMYKAMQTWPYGEVPANPAGWIYRVSNNQMIDQLRRLSKQDYTEESHLDLHQASFETDINPDDVLKDELLKMLFACCHPELHIEFQIILALKVLCGLGVKEIAACLLKSEAAVAKSYTRSRQKLIEVNASFDLPPAGELKNRLSVVLKVIYLLFNEGYKPSQGKKILNVDLCIEALRLNKLLLDAEIGNLPETNALEALMYFHLARSESRMSEGGFIISLEDQDRSTWDQEMIQTGHYFLNRAVQEPVYSEYHIQAVISSLHCAAKSFEATNWNEILALYDAMVLRYPSAVAQLNRLVPLAQVKGWESALVELTKIEETGFLSNYYLLYLVKGHLLEKGKKIKPAVKAYKEGLELIENELEKKYIAMKIQRLSKV</sequence>
<dbReference type="AlphaFoldDB" id="A0A1W2GQJ3"/>
<dbReference type="SUPFAM" id="SSF88659">
    <property type="entry name" value="Sigma3 and sigma4 domains of RNA polymerase sigma factors"/>
    <property type="match status" value="1"/>
</dbReference>
<accession>A0A1W2GQJ3</accession>
<dbReference type="Gene3D" id="1.10.1740.10">
    <property type="match status" value="1"/>
</dbReference>
<dbReference type="InterPro" id="IPR013325">
    <property type="entry name" value="RNA_pol_sigma_r2"/>
</dbReference>
<dbReference type="SUPFAM" id="SSF48452">
    <property type="entry name" value="TPR-like"/>
    <property type="match status" value="1"/>
</dbReference>
<dbReference type="InterPro" id="IPR014284">
    <property type="entry name" value="RNA_pol_sigma-70_dom"/>
</dbReference>
<dbReference type="OrthoDB" id="9780299at2"/>
<gene>
    <name evidence="3" type="ORF">SAMN04488029_3852</name>
</gene>
<dbReference type="GO" id="GO:0003700">
    <property type="term" value="F:DNA-binding transcription factor activity"/>
    <property type="evidence" value="ECO:0007669"/>
    <property type="project" value="InterPro"/>
</dbReference>
<reference evidence="3 4" key="1">
    <citation type="submission" date="2017-04" db="EMBL/GenBank/DDBJ databases">
        <authorList>
            <person name="Afonso C.L."/>
            <person name="Miller P.J."/>
            <person name="Scott M.A."/>
            <person name="Spackman E."/>
            <person name="Goraichik I."/>
            <person name="Dimitrov K.M."/>
            <person name="Suarez D.L."/>
            <person name="Swayne D.E."/>
        </authorList>
    </citation>
    <scope>NUCLEOTIDE SEQUENCE [LARGE SCALE GENOMIC DNA]</scope>
    <source>
        <strain evidence="3 4">DSM 26133</strain>
    </source>
</reference>
<dbReference type="Pfam" id="PF04542">
    <property type="entry name" value="Sigma70_r2"/>
    <property type="match status" value="1"/>
</dbReference>
<dbReference type="PANTHER" id="PTHR47756">
    <property type="entry name" value="BLL6612 PROTEIN-RELATED"/>
    <property type="match status" value="1"/>
</dbReference>
<dbReference type="InterPro" id="IPR007627">
    <property type="entry name" value="RNA_pol_sigma70_r2"/>
</dbReference>
<evidence type="ECO:0000259" key="2">
    <source>
        <dbReference type="Pfam" id="PF20239"/>
    </source>
</evidence>
<name>A0A1W2GQJ3_REIFA</name>
<dbReference type="Pfam" id="PF20239">
    <property type="entry name" value="DUF6596"/>
    <property type="match status" value="1"/>
</dbReference>
<dbReference type="GO" id="GO:0006352">
    <property type="term" value="P:DNA-templated transcription initiation"/>
    <property type="evidence" value="ECO:0007669"/>
    <property type="project" value="InterPro"/>
</dbReference>
<organism evidence="3 4">
    <name type="scientific">Reichenbachiella faecimaris</name>
    <dbReference type="NCBI Taxonomy" id="692418"/>
    <lineage>
        <taxon>Bacteria</taxon>
        <taxon>Pseudomonadati</taxon>
        <taxon>Bacteroidota</taxon>
        <taxon>Cytophagia</taxon>
        <taxon>Cytophagales</taxon>
        <taxon>Reichenbachiellaceae</taxon>
        <taxon>Reichenbachiella</taxon>
    </lineage>
</organism>
<dbReference type="STRING" id="692418.SAMN04488029_3852"/>
<evidence type="ECO:0000313" key="3">
    <source>
        <dbReference type="EMBL" id="SMD38692.1"/>
    </source>
</evidence>
<proteinExistence type="predicted"/>
<feature type="domain" description="RNA polymerase sigma-70 region 2" evidence="1">
    <location>
        <begin position="26"/>
        <end position="82"/>
    </location>
</feature>
<keyword evidence="4" id="KW-1185">Reference proteome</keyword>
<dbReference type="InterPro" id="IPR013324">
    <property type="entry name" value="RNA_pol_sigma_r3/r4-like"/>
</dbReference>
<dbReference type="RefSeq" id="WP_084374478.1">
    <property type="nucleotide sequence ID" value="NZ_FWYF01000005.1"/>
</dbReference>